<dbReference type="OrthoDB" id="2013972at2759"/>
<sequence length="351" mass="39581">MADNTPETSQIPENENEIENNQEQEAPPAPNPPVNLDEAIAQFEQPANAGEDAHDDSGYSSDTYSVLTESVRSSIYDHRYEYGRRFHAYKQGKYFMPNDEPEQERMDMQHRAMYLALGSRLSFAPVNSPQRALDLGCGTGIWAIEFADENPQAEVYGVDLSPIQPGWVPPNVKFEIDDVEDTWTWPQDHFDLIFSRLMISGSIQNLRNYIEQIYRHTAPGGYFESHEIKIEAHNDLKPVPEECPVNLWAKYMREGISKMNRNLAPDLDAIATTMREVGFVDVVVKSFQSPLGLWPEDKELRHAGAVQLVSLLEGLSSISLALFRGCLGWTDVEVEIFLAGYRPPSLSGISN</sequence>
<accession>A0A0G2E1R9</accession>
<dbReference type="GO" id="GO:0032259">
    <property type="term" value="P:methylation"/>
    <property type="evidence" value="ECO:0007669"/>
    <property type="project" value="UniProtKB-KW"/>
</dbReference>
<dbReference type="InterPro" id="IPR029063">
    <property type="entry name" value="SAM-dependent_MTases_sf"/>
</dbReference>
<dbReference type="PANTHER" id="PTHR43591">
    <property type="entry name" value="METHYLTRANSFERASE"/>
    <property type="match status" value="1"/>
</dbReference>
<feature type="region of interest" description="Disordered" evidence="1">
    <location>
        <begin position="1"/>
        <end position="42"/>
    </location>
</feature>
<dbReference type="Gene3D" id="3.40.50.150">
    <property type="entry name" value="Vaccinia Virus protein VP39"/>
    <property type="match status" value="1"/>
</dbReference>
<dbReference type="EMBL" id="LCWF01000150">
    <property type="protein sequence ID" value="KKY16997.1"/>
    <property type="molecule type" value="Genomic_DNA"/>
</dbReference>
<protein>
    <submittedName>
        <fullName evidence="2">Putative methyltransferase type 11</fullName>
    </submittedName>
</protein>
<dbReference type="CDD" id="cd02440">
    <property type="entry name" value="AdoMet_MTases"/>
    <property type="match status" value="1"/>
</dbReference>
<organism evidence="2 3">
    <name type="scientific">Phaeomoniella chlamydospora</name>
    <name type="common">Phaeoacremonium chlamydosporum</name>
    <dbReference type="NCBI Taxonomy" id="158046"/>
    <lineage>
        <taxon>Eukaryota</taxon>
        <taxon>Fungi</taxon>
        <taxon>Dikarya</taxon>
        <taxon>Ascomycota</taxon>
        <taxon>Pezizomycotina</taxon>
        <taxon>Eurotiomycetes</taxon>
        <taxon>Chaetothyriomycetidae</taxon>
        <taxon>Phaeomoniellales</taxon>
        <taxon>Phaeomoniellaceae</taxon>
        <taxon>Phaeomoniella</taxon>
    </lineage>
</organism>
<dbReference type="GO" id="GO:0008168">
    <property type="term" value="F:methyltransferase activity"/>
    <property type="evidence" value="ECO:0007669"/>
    <property type="project" value="UniProtKB-KW"/>
</dbReference>
<keyword evidence="2" id="KW-0808">Transferase</keyword>
<evidence type="ECO:0000313" key="3">
    <source>
        <dbReference type="Proteomes" id="UP000053317"/>
    </source>
</evidence>
<name>A0A0G2E1R9_PHACM</name>
<dbReference type="Pfam" id="PF13489">
    <property type="entry name" value="Methyltransf_23"/>
    <property type="match status" value="1"/>
</dbReference>
<dbReference type="SUPFAM" id="SSF53335">
    <property type="entry name" value="S-adenosyl-L-methionine-dependent methyltransferases"/>
    <property type="match status" value="1"/>
</dbReference>
<dbReference type="AlphaFoldDB" id="A0A0G2E1R9"/>
<proteinExistence type="predicted"/>
<dbReference type="PANTHER" id="PTHR43591:SF10">
    <property type="entry name" value="ABC TRANSMEMBRANE TYPE-1 DOMAIN-CONTAINING PROTEIN-RELATED"/>
    <property type="match status" value="1"/>
</dbReference>
<feature type="compositionally biased region" description="Polar residues" evidence="1">
    <location>
        <begin position="1"/>
        <end position="12"/>
    </location>
</feature>
<comment type="caution">
    <text evidence="2">The sequence shown here is derived from an EMBL/GenBank/DDBJ whole genome shotgun (WGS) entry which is preliminary data.</text>
</comment>
<dbReference type="Proteomes" id="UP000053317">
    <property type="component" value="Unassembled WGS sequence"/>
</dbReference>
<reference evidence="2 3" key="1">
    <citation type="submission" date="2015-05" db="EMBL/GenBank/DDBJ databases">
        <title>Distinctive expansion of gene families associated with plant cell wall degradation and secondary metabolism in the genomes of grapevine trunk pathogens.</title>
        <authorList>
            <person name="Lawrence D.P."/>
            <person name="Travadon R."/>
            <person name="Rolshausen P.E."/>
            <person name="Baumgartner K."/>
        </authorList>
    </citation>
    <scope>NUCLEOTIDE SEQUENCE [LARGE SCALE GENOMIC DNA]</scope>
    <source>
        <strain evidence="2">UCRPC4</strain>
    </source>
</reference>
<gene>
    <name evidence="2" type="ORF">UCRPC4_g05721</name>
</gene>
<keyword evidence="2" id="KW-0489">Methyltransferase</keyword>
<keyword evidence="3" id="KW-1185">Reference proteome</keyword>
<evidence type="ECO:0000313" key="2">
    <source>
        <dbReference type="EMBL" id="KKY16997.1"/>
    </source>
</evidence>
<reference evidence="2 3" key="2">
    <citation type="submission" date="2015-05" db="EMBL/GenBank/DDBJ databases">
        <authorList>
            <person name="Morales-Cruz A."/>
            <person name="Amrine K.C."/>
            <person name="Cantu D."/>
        </authorList>
    </citation>
    <scope>NUCLEOTIDE SEQUENCE [LARGE SCALE GENOMIC DNA]</scope>
    <source>
        <strain evidence="2">UCRPC4</strain>
    </source>
</reference>
<evidence type="ECO:0000256" key="1">
    <source>
        <dbReference type="SAM" id="MobiDB-lite"/>
    </source>
</evidence>